<evidence type="ECO:0000259" key="3">
    <source>
        <dbReference type="PROSITE" id="PS50075"/>
    </source>
</evidence>
<dbReference type="OrthoDB" id="9811033at2"/>
<dbReference type="AlphaFoldDB" id="A0A1M6NX46"/>
<keyword evidence="5" id="KW-1185">Reference proteome</keyword>
<keyword evidence="2" id="KW-0597">Phosphoprotein</keyword>
<dbReference type="Proteomes" id="UP000184386">
    <property type="component" value="Unassembled WGS sequence"/>
</dbReference>
<sequence length="88" mass="10252">MERKEIYEKIKQAISSVLRREVDFTGITEDTDIIESLNLNSIVAIELVVRMETLFDIEIDDEDLSTDLFRTLKNIADYIEEKRALANE</sequence>
<dbReference type="InterPro" id="IPR036736">
    <property type="entry name" value="ACP-like_sf"/>
</dbReference>
<evidence type="ECO:0000256" key="1">
    <source>
        <dbReference type="ARBA" id="ARBA00022450"/>
    </source>
</evidence>
<dbReference type="PROSITE" id="PS50075">
    <property type="entry name" value="CARRIER"/>
    <property type="match status" value="1"/>
</dbReference>
<name>A0A1M6NX46_9FIRM</name>
<reference evidence="4 5" key="1">
    <citation type="submission" date="2016-11" db="EMBL/GenBank/DDBJ databases">
        <authorList>
            <person name="Jaros S."/>
            <person name="Januszkiewicz K."/>
            <person name="Wedrychowicz H."/>
        </authorList>
    </citation>
    <scope>NUCLEOTIDE SEQUENCE [LARGE SCALE GENOMIC DNA]</scope>
    <source>
        <strain evidence="4 5">DSM 15929</strain>
    </source>
</reference>
<dbReference type="EMBL" id="FRAC01000008">
    <property type="protein sequence ID" value="SHK00256.1"/>
    <property type="molecule type" value="Genomic_DNA"/>
</dbReference>
<dbReference type="Gene3D" id="1.10.1200.10">
    <property type="entry name" value="ACP-like"/>
    <property type="match status" value="1"/>
</dbReference>
<evidence type="ECO:0000313" key="5">
    <source>
        <dbReference type="Proteomes" id="UP000184386"/>
    </source>
</evidence>
<gene>
    <name evidence="4" type="ORF">SAMN02745136_01496</name>
</gene>
<dbReference type="InterPro" id="IPR006162">
    <property type="entry name" value="Ppantetheine_attach_site"/>
</dbReference>
<accession>A0A1M6NX46</accession>
<organism evidence="4 5">
    <name type="scientific">Anaerocolumna jejuensis DSM 15929</name>
    <dbReference type="NCBI Taxonomy" id="1121322"/>
    <lineage>
        <taxon>Bacteria</taxon>
        <taxon>Bacillati</taxon>
        <taxon>Bacillota</taxon>
        <taxon>Clostridia</taxon>
        <taxon>Lachnospirales</taxon>
        <taxon>Lachnospiraceae</taxon>
        <taxon>Anaerocolumna</taxon>
    </lineage>
</organism>
<keyword evidence="1" id="KW-0596">Phosphopantetheine</keyword>
<protein>
    <submittedName>
        <fullName evidence="4">Acyl carrier protein</fullName>
    </submittedName>
</protein>
<dbReference type="Pfam" id="PF00550">
    <property type="entry name" value="PP-binding"/>
    <property type="match status" value="1"/>
</dbReference>
<feature type="domain" description="Carrier" evidence="3">
    <location>
        <begin position="1"/>
        <end position="83"/>
    </location>
</feature>
<evidence type="ECO:0000256" key="2">
    <source>
        <dbReference type="ARBA" id="ARBA00022553"/>
    </source>
</evidence>
<dbReference type="RefSeq" id="WP_073274381.1">
    <property type="nucleotide sequence ID" value="NZ_FRAC01000008.1"/>
</dbReference>
<evidence type="ECO:0000313" key="4">
    <source>
        <dbReference type="EMBL" id="SHK00256.1"/>
    </source>
</evidence>
<dbReference type="SUPFAM" id="SSF47336">
    <property type="entry name" value="ACP-like"/>
    <property type="match status" value="1"/>
</dbReference>
<dbReference type="InterPro" id="IPR009081">
    <property type="entry name" value="PP-bd_ACP"/>
</dbReference>
<proteinExistence type="predicted"/>
<dbReference type="STRING" id="1121322.SAMN02745136_01496"/>
<dbReference type="PROSITE" id="PS00012">
    <property type="entry name" value="PHOSPHOPANTETHEINE"/>
    <property type="match status" value="1"/>
</dbReference>